<dbReference type="CDD" id="cd00082">
    <property type="entry name" value="HisKA"/>
    <property type="match status" value="1"/>
</dbReference>
<keyword evidence="12" id="KW-1185">Reference proteome</keyword>
<dbReference type="AlphaFoldDB" id="A0A4S1CG25"/>
<dbReference type="PROSITE" id="PS50109">
    <property type="entry name" value="HIS_KIN"/>
    <property type="match status" value="1"/>
</dbReference>
<dbReference type="PANTHER" id="PTHR43065">
    <property type="entry name" value="SENSOR HISTIDINE KINASE"/>
    <property type="match status" value="1"/>
</dbReference>
<dbReference type="Pfam" id="PF02518">
    <property type="entry name" value="HATPase_c"/>
    <property type="match status" value="1"/>
</dbReference>
<dbReference type="Pfam" id="PF00512">
    <property type="entry name" value="HisKA"/>
    <property type="match status" value="1"/>
</dbReference>
<protein>
    <recommendedName>
        <fullName evidence="2">histidine kinase</fullName>
        <ecNumber evidence="2">2.7.13.3</ecNumber>
    </recommendedName>
</protein>
<evidence type="ECO:0000256" key="7">
    <source>
        <dbReference type="ARBA" id="ARBA00022840"/>
    </source>
</evidence>
<dbReference type="SUPFAM" id="SSF55874">
    <property type="entry name" value="ATPase domain of HSP90 chaperone/DNA topoisomerase II/histidine kinase"/>
    <property type="match status" value="1"/>
</dbReference>
<dbReference type="InterPro" id="IPR036097">
    <property type="entry name" value="HisK_dim/P_sf"/>
</dbReference>
<keyword evidence="8" id="KW-0902">Two-component regulatory system</keyword>
<evidence type="ECO:0000256" key="6">
    <source>
        <dbReference type="ARBA" id="ARBA00022777"/>
    </source>
</evidence>
<dbReference type="PANTHER" id="PTHR43065:SF10">
    <property type="entry name" value="PEROXIDE STRESS-ACTIVATED HISTIDINE KINASE MAK3"/>
    <property type="match status" value="1"/>
</dbReference>
<dbReference type="GO" id="GO:0000155">
    <property type="term" value="F:phosphorelay sensor kinase activity"/>
    <property type="evidence" value="ECO:0007669"/>
    <property type="project" value="InterPro"/>
</dbReference>
<dbReference type="CDD" id="cd00075">
    <property type="entry name" value="HATPase"/>
    <property type="match status" value="1"/>
</dbReference>
<feature type="domain" description="Histidine kinase" evidence="10">
    <location>
        <begin position="201"/>
        <end position="406"/>
    </location>
</feature>
<evidence type="ECO:0000256" key="1">
    <source>
        <dbReference type="ARBA" id="ARBA00000085"/>
    </source>
</evidence>
<dbReference type="SMART" id="SM00388">
    <property type="entry name" value="HisKA"/>
    <property type="match status" value="1"/>
</dbReference>
<evidence type="ECO:0000313" key="11">
    <source>
        <dbReference type="EMBL" id="TGU72479.1"/>
    </source>
</evidence>
<accession>A0A4S1CG25</accession>
<dbReference type="GO" id="GO:0005524">
    <property type="term" value="F:ATP binding"/>
    <property type="evidence" value="ECO:0007669"/>
    <property type="project" value="UniProtKB-KW"/>
</dbReference>
<dbReference type="Gene3D" id="3.30.565.10">
    <property type="entry name" value="Histidine kinase-like ATPase, C-terminal domain"/>
    <property type="match status" value="1"/>
</dbReference>
<dbReference type="SMART" id="SM00387">
    <property type="entry name" value="HATPase_c"/>
    <property type="match status" value="1"/>
</dbReference>
<dbReference type="EMBL" id="SRSC01000002">
    <property type="protein sequence ID" value="TGU72479.1"/>
    <property type="molecule type" value="Genomic_DNA"/>
</dbReference>
<keyword evidence="5" id="KW-0547">Nucleotide-binding</keyword>
<dbReference type="RefSeq" id="WP_135869956.1">
    <property type="nucleotide sequence ID" value="NZ_SRSC01000002.1"/>
</dbReference>
<dbReference type="EC" id="2.7.13.3" evidence="2"/>
<dbReference type="InterPro" id="IPR003594">
    <property type="entry name" value="HATPase_dom"/>
</dbReference>
<evidence type="ECO:0000259" key="10">
    <source>
        <dbReference type="PROSITE" id="PS50109"/>
    </source>
</evidence>
<evidence type="ECO:0000256" key="4">
    <source>
        <dbReference type="ARBA" id="ARBA00022679"/>
    </source>
</evidence>
<sequence>MFKKAAVLLVILVTVPMLWFSIYDYRQAGPIAQENLRGLALSLTTAIENLAANDPSFKTLHAFHPVDVAYFALIDRRGVYRFHSNKDLIGIASDPESAGRTQLLARSETRVLLGTGERAYQFTSPVTVQGEPLALVLTLHTYQADAVIRRARLNATIVFGLVLAGWLLCAVLIRYARREESHKQELARREALAKLGEMGALLAHEIRNPLAGIKGFAQVIAAKPQEARNGPFAQSIVTEAVRLEALVNDLLTYASNEPSASGEFQLCDLLDHVLSLLEPEASAQGVEITRECTGGVSARANRDRVEQALLNLGRNALQAMPDGGMLRFTAEGQGRETVITVEDNGHGIADEHRPHVFEPFFTTKSRGTGLGLALCKKIVEGNGGSITLHSREGEGTRVILSLPAATHK</sequence>
<name>A0A4S1CG25_9BACT</name>
<dbReference type="SUPFAM" id="SSF47384">
    <property type="entry name" value="Homodimeric domain of signal transducing histidine kinase"/>
    <property type="match status" value="1"/>
</dbReference>
<dbReference type="InterPro" id="IPR005467">
    <property type="entry name" value="His_kinase_dom"/>
</dbReference>
<gene>
    <name evidence="11" type="ORF">E4633_09245</name>
</gene>
<dbReference type="Gene3D" id="1.10.287.130">
    <property type="match status" value="1"/>
</dbReference>
<evidence type="ECO:0000256" key="9">
    <source>
        <dbReference type="SAM" id="Phobius"/>
    </source>
</evidence>
<keyword evidence="9" id="KW-0812">Transmembrane</keyword>
<dbReference type="PRINTS" id="PR00344">
    <property type="entry name" value="BCTRLSENSOR"/>
</dbReference>
<keyword evidence="9" id="KW-0472">Membrane</keyword>
<proteinExistence type="predicted"/>
<evidence type="ECO:0000256" key="2">
    <source>
        <dbReference type="ARBA" id="ARBA00012438"/>
    </source>
</evidence>
<dbReference type="Proteomes" id="UP000306416">
    <property type="component" value="Unassembled WGS sequence"/>
</dbReference>
<evidence type="ECO:0000256" key="5">
    <source>
        <dbReference type="ARBA" id="ARBA00022741"/>
    </source>
</evidence>
<keyword evidence="9" id="KW-1133">Transmembrane helix</keyword>
<evidence type="ECO:0000256" key="8">
    <source>
        <dbReference type="ARBA" id="ARBA00023012"/>
    </source>
</evidence>
<keyword evidence="7" id="KW-0067">ATP-binding</keyword>
<feature type="transmembrane region" description="Helical" evidence="9">
    <location>
        <begin position="157"/>
        <end position="176"/>
    </location>
</feature>
<comment type="catalytic activity">
    <reaction evidence="1">
        <text>ATP + protein L-histidine = ADP + protein N-phospho-L-histidine.</text>
        <dbReference type="EC" id="2.7.13.3"/>
    </reaction>
</comment>
<keyword evidence="4" id="KW-0808">Transferase</keyword>
<organism evidence="11 12">
    <name type="scientific">Geomonas terrae</name>
    <dbReference type="NCBI Taxonomy" id="2562681"/>
    <lineage>
        <taxon>Bacteria</taxon>
        <taxon>Pseudomonadati</taxon>
        <taxon>Thermodesulfobacteriota</taxon>
        <taxon>Desulfuromonadia</taxon>
        <taxon>Geobacterales</taxon>
        <taxon>Geobacteraceae</taxon>
        <taxon>Geomonas</taxon>
    </lineage>
</organism>
<comment type="caution">
    <text evidence="11">The sequence shown here is derived from an EMBL/GenBank/DDBJ whole genome shotgun (WGS) entry which is preliminary data.</text>
</comment>
<reference evidence="11 12" key="1">
    <citation type="submission" date="2019-04" db="EMBL/GenBank/DDBJ databases">
        <title>Geobacter oryzae sp. nov., ferric-reducing bacteria isolated from paddy soil.</title>
        <authorList>
            <person name="Xu Z."/>
            <person name="Masuda Y."/>
            <person name="Itoh H."/>
            <person name="Senoo K."/>
        </authorList>
    </citation>
    <scope>NUCLEOTIDE SEQUENCE [LARGE SCALE GENOMIC DNA]</scope>
    <source>
        <strain evidence="11 12">Red111</strain>
    </source>
</reference>
<dbReference type="InterPro" id="IPR003661">
    <property type="entry name" value="HisK_dim/P_dom"/>
</dbReference>
<evidence type="ECO:0000313" key="12">
    <source>
        <dbReference type="Proteomes" id="UP000306416"/>
    </source>
</evidence>
<keyword evidence="6 11" id="KW-0418">Kinase</keyword>
<dbReference type="InterPro" id="IPR036890">
    <property type="entry name" value="HATPase_C_sf"/>
</dbReference>
<dbReference type="InterPro" id="IPR004358">
    <property type="entry name" value="Sig_transdc_His_kin-like_C"/>
</dbReference>
<evidence type="ECO:0000256" key="3">
    <source>
        <dbReference type="ARBA" id="ARBA00022553"/>
    </source>
</evidence>
<keyword evidence="3" id="KW-0597">Phosphoprotein</keyword>